<dbReference type="InterPro" id="IPR001464">
    <property type="entry name" value="Annexin"/>
</dbReference>
<reference evidence="6 7" key="1">
    <citation type="journal article" date="2016" name="PLoS Pathog.">
        <title>Biosynthesis of antibiotic leucinostatins in bio-control fungus Purpureocillium lilacinum and their inhibition on phytophthora revealed by genome mining.</title>
        <authorList>
            <person name="Wang G."/>
            <person name="Liu Z."/>
            <person name="Lin R."/>
            <person name="Li E."/>
            <person name="Mao Z."/>
            <person name="Ling J."/>
            <person name="Yang Y."/>
            <person name="Yin W.B."/>
            <person name="Xie B."/>
        </authorList>
    </citation>
    <scope>NUCLEOTIDE SEQUENCE [LARGE SCALE GENOMIC DNA]</scope>
    <source>
        <strain evidence="6">170</strain>
    </source>
</reference>
<dbReference type="Gene3D" id="1.10.220.10">
    <property type="entry name" value="Annexin"/>
    <property type="match status" value="4"/>
</dbReference>
<keyword evidence="3 4" id="KW-0041">Annexin</keyword>
<feature type="compositionally biased region" description="Pro residues" evidence="5">
    <location>
        <begin position="11"/>
        <end position="36"/>
    </location>
</feature>
<evidence type="ECO:0000313" key="7">
    <source>
        <dbReference type="Proteomes" id="UP000078397"/>
    </source>
</evidence>
<dbReference type="InterPro" id="IPR018252">
    <property type="entry name" value="Annexin_repeat_CS"/>
</dbReference>
<comment type="domain">
    <text evidence="4">A pair of annexin repeats may form one binding site for calcium and phospholipid.</text>
</comment>
<dbReference type="GO" id="GO:0005886">
    <property type="term" value="C:plasma membrane"/>
    <property type="evidence" value="ECO:0007669"/>
    <property type="project" value="TreeGrafter"/>
</dbReference>
<feature type="compositionally biased region" description="Low complexity" evidence="5">
    <location>
        <begin position="37"/>
        <end position="58"/>
    </location>
</feature>
<dbReference type="PRINTS" id="PR00196">
    <property type="entry name" value="ANNEXIN"/>
</dbReference>
<dbReference type="GO" id="GO:0005509">
    <property type="term" value="F:calcium ion binding"/>
    <property type="evidence" value="ECO:0007669"/>
    <property type="project" value="InterPro"/>
</dbReference>
<evidence type="ECO:0000256" key="3">
    <source>
        <dbReference type="ARBA" id="ARBA00023216"/>
    </source>
</evidence>
<organism evidence="6 7">
    <name type="scientific">Pochonia chlamydosporia 170</name>
    <dbReference type="NCBI Taxonomy" id="1380566"/>
    <lineage>
        <taxon>Eukaryota</taxon>
        <taxon>Fungi</taxon>
        <taxon>Dikarya</taxon>
        <taxon>Ascomycota</taxon>
        <taxon>Pezizomycotina</taxon>
        <taxon>Sordariomycetes</taxon>
        <taxon>Hypocreomycetidae</taxon>
        <taxon>Hypocreales</taxon>
        <taxon>Clavicipitaceae</taxon>
        <taxon>Pochonia</taxon>
    </lineage>
</organism>
<dbReference type="GO" id="GO:0012506">
    <property type="term" value="C:vesicle membrane"/>
    <property type="evidence" value="ECO:0007669"/>
    <property type="project" value="TreeGrafter"/>
</dbReference>
<dbReference type="GO" id="GO:0005737">
    <property type="term" value="C:cytoplasm"/>
    <property type="evidence" value="ECO:0007669"/>
    <property type="project" value="TreeGrafter"/>
</dbReference>
<dbReference type="KEGG" id="pchm:VFPPC_00524"/>
<dbReference type="InterPro" id="IPR037104">
    <property type="entry name" value="Annexin_sf"/>
</dbReference>
<evidence type="ECO:0000313" key="6">
    <source>
        <dbReference type="EMBL" id="OAQ72588.1"/>
    </source>
</evidence>
<dbReference type="OrthoDB" id="37886at2759"/>
<evidence type="ECO:0000256" key="1">
    <source>
        <dbReference type="ARBA" id="ARBA00007831"/>
    </source>
</evidence>
<feature type="compositionally biased region" description="Pro residues" evidence="5">
    <location>
        <begin position="99"/>
        <end position="127"/>
    </location>
</feature>
<dbReference type="STRING" id="1380566.A0A179G558"/>
<dbReference type="EMBL" id="LSBJ02000001">
    <property type="protein sequence ID" value="OAQ72588.1"/>
    <property type="molecule type" value="Genomic_DNA"/>
</dbReference>
<dbReference type="InterPro" id="IPR018502">
    <property type="entry name" value="Annexin_repeat"/>
</dbReference>
<keyword evidence="4" id="KW-0106">Calcium</keyword>
<keyword evidence="4" id="KW-0111">Calcium/phospholipid-binding</keyword>
<feature type="compositionally biased region" description="Pro residues" evidence="5">
    <location>
        <begin position="59"/>
        <end position="92"/>
    </location>
</feature>
<feature type="compositionally biased region" description="Low complexity" evidence="5">
    <location>
        <begin position="1"/>
        <end position="10"/>
    </location>
</feature>
<keyword evidence="2 4" id="KW-0677">Repeat</keyword>
<protein>
    <recommendedName>
        <fullName evidence="4">Annexin</fullName>
    </recommendedName>
</protein>
<dbReference type="RefSeq" id="XP_018148671.1">
    <property type="nucleotide sequence ID" value="XM_018280528.1"/>
</dbReference>
<feature type="region of interest" description="Disordered" evidence="5">
    <location>
        <begin position="1"/>
        <end position="138"/>
    </location>
</feature>
<dbReference type="GO" id="GO:0001786">
    <property type="term" value="F:phosphatidylserine binding"/>
    <property type="evidence" value="ECO:0007669"/>
    <property type="project" value="TreeGrafter"/>
</dbReference>
<dbReference type="Proteomes" id="UP000078397">
    <property type="component" value="Unassembled WGS sequence"/>
</dbReference>
<comment type="caution">
    <text evidence="6">The sequence shown here is derived from an EMBL/GenBank/DDBJ whole genome shotgun (WGS) entry which is preliminary data.</text>
</comment>
<name>A0A179G558_METCM</name>
<dbReference type="PANTHER" id="PTHR10502:SF102">
    <property type="entry name" value="ANNEXIN B11"/>
    <property type="match status" value="1"/>
</dbReference>
<dbReference type="SMART" id="SM00335">
    <property type="entry name" value="ANX"/>
    <property type="match status" value="4"/>
</dbReference>
<gene>
    <name evidence="6" type="ORF">VFPPC_00524</name>
</gene>
<evidence type="ECO:0000256" key="5">
    <source>
        <dbReference type="SAM" id="MobiDB-lite"/>
    </source>
</evidence>
<dbReference type="GO" id="GO:0005544">
    <property type="term" value="F:calcium-dependent phospholipid binding"/>
    <property type="evidence" value="ECO:0007669"/>
    <property type="project" value="UniProtKB-KW"/>
</dbReference>
<accession>A0A179G558</accession>
<sequence length="457" mass="50860">MSYHGYSQPYGQPPPPQQGYGQYPPPQGQYPPPQGQYPPTQGQYGQYPPPQQQGGYYQQPPPPGQYPPPAHQQPYGQPPPPQQYGAPPPAPSPYGHHSPAPPPQGHYGAPPPQHGAPPYGAPPPQQYGPPVTATPPSLGYGAPQIIQWDANPDAQALRAAMKGFGTDERALIRVLSNKDPLQIDLIRTTFDRTFKRNLIRDLKSETSGYFEDGLVQLAYGPLLADVHKLDDAMKGAGTKESVLNDILLGRSNADIKAIKGAYRQHIGRSLEADVKGDLSMKTERHFLMVLAANRAEDAEPVNPRKVDDDVMNLYKATEGRMGTDEILVCQILTSNNDNQIRAIAHTYKQKFNRDLDKVIQSEFSGHMKDALLFQLRHAVDKYMHAADLLEDSMRGMGTKDQLLVLRVVRFHWDHTTLSNVKAAYQQRYRRSLADRIDKDISGDYKRLMLACIGEHRA</sequence>
<keyword evidence="7" id="KW-1185">Reference proteome</keyword>
<dbReference type="AlphaFoldDB" id="A0A179G558"/>
<dbReference type="PRINTS" id="PR01813">
    <property type="entry name" value="ANNEXINFUNGI"/>
</dbReference>
<dbReference type="PROSITE" id="PS00223">
    <property type="entry name" value="ANNEXIN_1"/>
    <property type="match status" value="1"/>
</dbReference>
<dbReference type="PROSITE" id="PS51897">
    <property type="entry name" value="ANNEXIN_2"/>
    <property type="match status" value="4"/>
</dbReference>
<evidence type="ECO:0000256" key="4">
    <source>
        <dbReference type="RuleBase" id="RU003540"/>
    </source>
</evidence>
<dbReference type="GO" id="GO:0005634">
    <property type="term" value="C:nucleus"/>
    <property type="evidence" value="ECO:0007669"/>
    <property type="project" value="TreeGrafter"/>
</dbReference>
<dbReference type="FunFam" id="1.10.220.10:FF:000005">
    <property type="entry name" value="Annexin"/>
    <property type="match status" value="2"/>
</dbReference>
<comment type="similarity">
    <text evidence="1 4">Belongs to the annexin family.</text>
</comment>
<dbReference type="PANTHER" id="PTHR10502">
    <property type="entry name" value="ANNEXIN"/>
    <property type="match status" value="1"/>
</dbReference>
<dbReference type="SUPFAM" id="SSF47874">
    <property type="entry name" value="Annexin"/>
    <property type="match status" value="1"/>
</dbReference>
<proteinExistence type="inferred from homology"/>
<dbReference type="Pfam" id="PF00191">
    <property type="entry name" value="Annexin"/>
    <property type="match status" value="4"/>
</dbReference>
<evidence type="ECO:0000256" key="2">
    <source>
        <dbReference type="ARBA" id="ARBA00022737"/>
    </source>
</evidence>
<dbReference type="GeneID" id="28844522"/>
<dbReference type="InterPro" id="IPR009117">
    <property type="entry name" value="ANX14"/>
</dbReference>